<dbReference type="HOGENOM" id="CLU_129229_0_0_9"/>
<proteinExistence type="predicted"/>
<reference evidence="1" key="1">
    <citation type="submission" date="2009-06" db="EMBL/GenBank/DDBJ databases">
        <title>Complete sequence of plasmid 1 of Geopacillus sp. WCH70.</title>
        <authorList>
            <consortium name="US DOE Joint Genome Institute"/>
            <person name="Lucas S."/>
            <person name="Copeland A."/>
            <person name="Lapidus A."/>
            <person name="Glavina del Rio T."/>
            <person name="Dalin E."/>
            <person name="Tice H."/>
            <person name="Bruce D."/>
            <person name="Goodwin L."/>
            <person name="Pitluck S."/>
            <person name="Chertkov O."/>
            <person name="Brettin T."/>
            <person name="Detter J.C."/>
            <person name="Han C."/>
            <person name="Larimer F."/>
            <person name="Land M."/>
            <person name="Hauser L."/>
            <person name="Kyrpides N."/>
            <person name="Mikhailova N."/>
            <person name="Brumm P."/>
            <person name="Mead D.A."/>
            <person name="Richardson P."/>
        </authorList>
    </citation>
    <scope>NUCLEOTIDE SEQUENCE [LARGE SCALE GENOMIC DNA]</scope>
    <source>
        <plasmid evidence="1">pWCH7001</plasmid>
        <plasmid evidence="1">WCH70</plasmid>
    </source>
</reference>
<evidence type="ECO:0000313" key="1">
    <source>
        <dbReference type="EMBL" id="ACS26097.1"/>
    </source>
</evidence>
<gene>
    <name evidence="1" type="ordered locus">GWCH70_3462</name>
</gene>
<dbReference type="EMBL" id="CP001639">
    <property type="protein sequence ID" value="ACS26097.1"/>
    <property type="molecule type" value="Genomic_DNA"/>
</dbReference>
<geneLocation type="plasmid" evidence="1">
    <name>pWCH7001</name>
</geneLocation>
<dbReference type="KEGG" id="gwc:GWCH70_3462"/>
<accession>C5DB27</accession>
<dbReference type="AlphaFoldDB" id="C5DB27"/>
<name>C5DB27_GEOSW</name>
<protein>
    <submittedName>
        <fullName evidence="1">Uncharacterized protein</fullName>
    </submittedName>
</protein>
<dbReference type="SUPFAM" id="SSF88697">
    <property type="entry name" value="PUA domain-like"/>
    <property type="match status" value="1"/>
</dbReference>
<organism evidence="1">
    <name type="scientific">Geobacillus sp. (strain WCH70)</name>
    <dbReference type="NCBI Taxonomy" id="471223"/>
    <lineage>
        <taxon>Bacteria</taxon>
        <taxon>Bacillati</taxon>
        <taxon>Bacillota</taxon>
        <taxon>Bacilli</taxon>
        <taxon>Bacillales</taxon>
        <taxon>Anoxybacillaceae</taxon>
        <taxon>Geobacillus</taxon>
    </lineage>
</organism>
<dbReference type="OrthoDB" id="2859937at2"/>
<sequence length="178" mass="20795">MIQRYVSEERFLELLERVSKLESKVKELEESYIKNNKVIKRNRVGEYNLKIVYPGIFKHIDNPSAGFPKNKKPLAEQMTLGTKVFIYVTSPYKKIIGLAEPIQNMIETDNERWPYNVPLKWVIGPCVPGVRIKDVDLDIRPRPGDTNFELTEEEAKRIIDILKRQKPLNDDNIDDLLK</sequence>
<dbReference type="InterPro" id="IPR015947">
    <property type="entry name" value="PUA-like_sf"/>
</dbReference>
<keyword evidence="1" id="KW-0614">Plasmid</keyword>